<accession>A0A1H3YYW0</accession>
<evidence type="ECO:0000313" key="2">
    <source>
        <dbReference type="Proteomes" id="UP000199409"/>
    </source>
</evidence>
<organism evidence="1 2">
    <name type="scientific">Desulfuromusa kysingii</name>
    <dbReference type="NCBI Taxonomy" id="37625"/>
    <lineage>
        <taxon>Bacteria</taxon>
        <taxon>Pseudomonadati</taxon>
        <taxon>Thermodesulfobacteriota</taxon>
        <taxon>Desulfuromonadia</taxon>
        <taxon>Desulfuromonadales</taxon>
        <taxon>Geopsychrobacteraceae</taxon>
        <taxon>Desulfuromusa</taxon>
    </lineage>
</organism>
<gene>
    <name evidence="1" type="ORF">SAMN05660420_01452</name>
</gene>
<name>A0A1H3YYW0_9BACT</name>
<evidence type="ECO:0008006" key="3">
    <source>
        <dbReference type="Google" id="ProtNLM"/>
    </source>
</evidence>
<proteinExistence type="predicted"/>
<evidence type="ECO:0000313" key="1">
    <source>
        <dbReference type="EMBL" id="SEA16719.1"/>
    </source>
</evidence>
<dbReference type="Proteomes" id="UP000199409">
    <property type="component" value="Unassembled WGS sequence"/>
</dbReference>
<sequence>MITVDRKKFELIKSKYGDCSSWAVWDEASDRPKSNVGNLEILDPDKNDQLLGLLNPNVVMVGLNISGPIRIPLGNFHSSSSSAQDYKIRYAFQDTPFWGAYMTDIIKDFEDKISGNVRSYLKKNPSFVSENIQIFHQELRDLEVKTPLIIAFGDLTYEILTDNLSSSHNIKKVTHCSYYTIGKEKYRDDVSLKLSS</sequence>
<dbReference type="EMBL" id="FNQN01000003">
    <property type="protein sequence ID" value="SEA16719.1"/>
    <property type="molecule type" value="Genomic_DNA"/>
</dbReference>
<keyword evidence="2" id="KW-1185">Reference proteome</keyword>
<dbReference type="AlphaFoldDB" id="A0A1H3YYW0"/>
<dbReference type="RefSeq" id="WP_092346199.1">
    <property type="nucleotide sequence ID" value="NZ_FNQN01000003.1"/>
</dbReference>
<dbReference type="OrthoDB" id="2295218at2"/>
<reference evidence="1 2" key="1">
    <citation type="submission" date="2016-10" db="EMBL/GenBank/DDBJ databases">
        <authorList>
            <person name="de Groot N.N."/>
        </authorList>
    </citation>
    <scope>NUCLEOTIDE SEQUENCE [LARGE SCALE GENOMIC DNA]</scope>
    <source>
        <strain evidence="1 2">DSM 7343</strain>
    </source>
</reference>
<protein>
    <recommendedName>
        <fullName evidence="3">Uracil DNA glycosylase superfamily protein</fullName>
    </recommendedName>
</protein>